<keyword evidence="11" id="KW-1185">Reference proteome</keyword>
<dbReference type="EMBL" id="FOMG01000003">
    <property type="protein sequence ID" value="SFC41990.1"/>
    <property type="molecule type" value="Genomic_DNA"/>
</dbReference>
<dbReference type="InterPro" id="IPR005841">
    <property type="entry name" value="Alpha-D-phosphohexomutase_SF"/>
</dbReference>
<dbReference type="SUPFAM" id="SSF55957">
    <property type="entry name" value="Phosphoglucomutase, C-terminal domain"/>
    <property type="match status" value="1"/>
</dbReference>
<dbReference type="PANTHER" id="PTHR42946">
    <property type="entry name" value="PHOSPHOHEXOSE MUTASE"/>
    <property type="match status" value="1"/>
</dbReference>
<reference evidence="10 11" key="1">
    <citation type="submission" date="2016-10" db="EMBL/GenBank/DDBJ databases">
        <authorList>
            <person name="de Groot N.N."/>
        </authorList>
    </citation>
    <scope>NUCLEOTIDE SEQUENCE [LARGE SCALE GENOMIC DNA]</scope>
    <source>
        <strain evidence="10 11">DSM 12992</strain>
    </source>
</reference>
<dbReference type="InterPro" id="IPR005845">
    <property type="entry name" value="A-D-PHexomutase_a/b/a-II"/>
</dbReference>
<dbReference type="Gene3D" id="3.30.310.50">
    <property type="entry name" value="Alpha-D-phosphohexomutase, C-terminal domain"/>
    <property type="match status" value="1"/>
</dbReference>
<dbReference type="CDD" id="cd03089">
    <property type="entry name" value="PMM_PGM"/>
    <property type="match status" value="1"/>
</dbReference>
<dbReference type="InterPro" id="IPR036900">
    <property type="entry name" value="A-D-PHexomutase_C_sf"/>
</dbReference>
<dbReference type="OrthoDB" id="9806956at2"/>
<dbReference type="Gene3D" id="3.40.120.10">
    <property type="entry name" value="Alpha-D-Glucose-1,6-Bisphosphate, subunit A, domain 3"/>
    <property type="match status" value="3"/>
</dbReference>
<comment type="cofactor">
    <cofactor evidence="1">
        <name>Mg(2+)</name>
        <dbReference type="ChEBI" id="CHEBI:18420"/>
    </cofactor>
</comment>
<dbReference type="InterPro" id="IPR050060">
    <property type="entry name" value="Phosphoglucosamine_mutase"/>
</dbReference>
<dbReference type="GO" id="GO:0004615">
    <property type="term" value="F:phosphomannomutase activity"/>
    <property type="evidence" value="ECO:0007669"/>
    <property type="project" value="TreeGrafter"/>
</dbReference>
<dbReference type="GO" id="GO:0046872">
    <property type="term" value="F:metal ion binding"/>
    <property type="evidence" value="ECO:0007669"/>
    <property type="project" value="UniProtKB-KW"/>
</dbReference>
<comment type="similarity">
    <text evidence="2">Belongs to the phosphohexose mutase family.</text>
</comment>
<proteinExistence type="inferred from homology"/>
<evidence type="ECO:0000313" key="10">
    <source>
        <dbReference type="EMBL" id="SFC41990.1"/>
    </source>
</evidence>
<dbReference type="RefSeq" id="WP_090088818.1">
    <property type="nucleotide sequence ID" value="NZ_FOMG01000003.1"/>
</dbReference>
<evidence type="ECO:0000259" key="7">
    <source>
        <dbReference type="Pfam" id="PF02878"/>
    </source>
</evidence>
<keyword evidence="6" id="KW-0413">Isomerase</keyword>
<dbReference type="STRING" id="119641.SAMN05421842_103140"/>
<evidence type="ECO:0000256" key="5">
    <source>
        <dbReference type="ARBA" id="ARBA00022842"/>
    </source>
</evidence>
<dbReference type="Pfam" id="PF02879">
    <property type="entry name" value="PGM_PMM_II"/>
    <property type="match status" value="1"/>
</dbReference>
<accession>A0A1I1J979</accession>
<dbReference type="AlphaFoldDB" id="A0A1I1J979"/>
<evidence type="ECO:0000256" key="1">
    <source>
        <dbReference type="ARBA" id="ARBA00001946"/>
    </source>
</evidence>
<feature type="domain" description="Alpha-D-phosphohexomutase alpha/beta/alpha" evidence="7">
    <location>
        <begin position="11"/>
        <end position="148"/>
    </location>
</feature>
<dbReference type="InterPro" id="IPR005844">
    <property type="entry name" value="A-D-PHexomutase_a/b/a-I"/>
</dbReference>
<dbReference type="InterPro" id="IPR005846">
    <property type="entry name" value="A-D-PHexomutase_a/b/a-III"/>
</dbReference>
<dbReference type="GO" id="GO:0005975">
    <property type="term" value="P:carbohydrate metabolic process"/>
    <property type="evidence" value="ECO:0007669"/>
    <property type="project" value="InterPro"/>
</dbReference>
<feature type="domain" description="Alpha-D-phosphohexomutase alpha/beta/alpha" evidence="8">
    <location>
        <begin position="178"/>
        <end position="280"/>
    </location>
</feature>
<evidence type="ECO:0000313" key="11">
    <source>
        <dbReference type="Proteomes" id="UP000199263"/>
    </source>
</evidence>
<organism evidence="10 11">
    <name type="scientific">Clostridium uliginosum</name>
    <dbReference type="NCBI Taxonomy" id="119641"/>
    <lineage>
        <taxon>Bacteria</taxon>
        <taxon>Bacillati</taxon>
        <taxon>Bacillota</taxon>
        <taxon>Clostridia</taxon>
        <taxon>Eubacteriales</taxon>
        <taxon>Clostridiaceae</taxon>
        <taxon>Clostridium</taxon>
    </lineage>
</organism>
<dbReference type="PRINTS" id="PR00509">
    <property type="entry name" value="PGMPMM"/>
</dbReference>
<keyword evidence="4" id="KW-0479">Metal-binding</keyword>
<evidence type="ECO:0000256" key="2">
    <source>
        <dbReference type="ARBA" id="ARBA00010231"/>
    </source>
</evidence>
<dbReference type="SUPFAM" id="SSF53738">
    <property type="entry name" value="Phosphoglucomutase, first 3 domains"/>
    <property type="match status" value="3"/>
</dbReference>
<name>A0A1I1J979_9CLOT</name>
<protein>
    <submittedName>
        <fullName evidence="10">Phosphomannomutase</fullName>
    </submittedName>
</protein>
<gene>
    <name evidence="10" type="ORF">SAMN05421842_103140</name>
</gene>
<evidence type="ECO:0000259" key="8">
    <source>
        <dbReference type="Pfam" id="PF02879"/>
    </source>
</evidence>
<feature type="domain" description="Alpha-D-phosphohexomutase alpha/beta/alpha" evidence="9">
    <location>
        <begin position="287"/>
        <end position="397"/>
    </location>
</feature>
<dbReference type="Pfam" id="PF02880">
    <property type="entry name" value="PGM_PMM_III"/>
    <property type="match status" value="1"/>
</dbReference>
<evidence type="ECO:0000256" key="4">
    <source>
        <dbReference type="ARBA" id="ARBA00022723"/>
    </source>
</evidence>
<dbReference type="FunFam" id="3.40.120.10:FF:000010">
    <property type="entry name" value="phosphomannomutase/phosphoglucomutase isoform X1"/>
    <property type="match status" value="1"/>
</dbReference>
<keyword evidence="5" id="KW-0460">Magnesium</keyword>
<evidence type="ECO:0000256" key="6">
    <source>
        <dbReference type="ARBA" id="ARBA00023235"/>
    </source>
</evidence>
<keyword evidence="3" id="KW-0597">Phosphoprotein</keyword>
<evidence type="ECO:0000256" key="3">
    <source>
        <dbReference type="ARBA" id="ARBA00022553"/>
    </source>
</evidence>
<dbReference type="Proteomes" id="UP000199263">
    <property type="component" value="Unassembled WGS sequence"/>
</dbReference>
<dbReference type="Pfam" id="PF02878">
    <property type="entry name" value="PGM_PMM_I"/>
    <property type="match status" value="1"/>
</dbReference>
<dbReference type="InterPro" id="IPR016055">
    <property type="entry name" value="A-D-PHexomutase_a/b/a-I/II/III"/>
</dbReference>
<evidence type="ECO:0000259" key="9">
    <source>
        <dbReference type="Pfam" id="PF02880"/>
    </source>
</evidence>
<sequence length="504" mass="56626">MSNKHLYNLQNETDIRGIALKNNEKEVTLTNEEVKAITIGFYKWMLNRSKTKNLKISVGMDSRLTGNEFKHTIIRTLVSFGATVYDCNVSTTPAMFMTTVISEYKCDGAIMITASHLPYYYNGIKFFTEKGGLEKEDIKEILDLACNEKDNKLFIGEIETRRLTRSKPLIDDYSKILVEKIRKEVDSKEDYNKPLKGLNIIVDAGNGAGGFFKEKVLEEVGANTKGSQFIEPDGTFPNHIPNPENKEAMESISKAVLENNCDLGIIFDTDVDRAALVGRDGKFINKNALIAVISAIVLEEHKGTTIVTDSVTSDGLGEFIENLGGKHHRFKRGYKNVINEAIRLNKEGEECHIAIETSGHAAIKENYFLDDGAYLISKILVKVAKLNSQGKTIEDLILELKVPEEENEIRIKINGENYKECANKILKELENLVNNSDNMKFASNNYDGLRVICNSSLGDGWFLLRLSLHEPLIVINIESNKKGGVQEIISFLREFLKGYDLSEF</sequence>
<dbReference type="PANTHER" id="PTHR42946:SF1">
    <property type="entry name" value="PHOSPHOGLUCOMUTASE (ALPHA-D-GLUCOSE-1,6-BISPHOSPHATE-DEPENDENT)"/>
    <property type="match status" value="1"/>
</dbReference>